<accession>A0AAE3SZC8</accession>
<evidence type="ECO:0000259" key="1">
    <source>
        <dbReference type="Pfam" id="PF08818"/>
    </source>
</evidence>
<gene>
    <name evidence="2" type="ORF">PGB34_11335</name>
</gene>
<reference evidence="2" key="1">
    <citation type="submission" date="2023-01" db="EMBL/GenBank/DDBJ databases">
        <title>Xenophilus mangrovi sp. nov., isolated from soil of Mangrove nature reserve.</title>
        <authorList>
            <person name="Xu S."/>
            <person name="Liu Z."/>
            <person name="Xu Y."/>
        </authorList>
    </citation>
    <scope>NUCLEOTIDE SEQUENCE</scope>
    <source>
        <strain evidence="2">YW8</strain>
    </source>
</reference>
<dbReference type="Pfam" id="PF08818">
    <property type="entry name" value="DUF1801"/>
    <property type="match status" value="1"/>
</dbReference>
<dbReference type="AlphaFoldDB" id="A0AAE3SZC8"/>
<sequence length="135" mass="14850">MPDKPQTIAAYIAAAPAEGQPLLRELHALLRKAAPDAQEAIKWGQPFFIEPRFVYAFSAHKGHASFAPPAAAMREFAEELQSWPTTKGTLRLPYDQPLPEALLMRIAKRCVALVSERKDDAFWPGEDVPGGGAKK</sequence>
<evidence type="ECO:0000313" key="2">
    <source>
        <dbReference type="EMBL" id="MDA7416959.1"/>
    </source>
</evidence>
<protein>
    <submittedName>
        <fullName evidence="2">DUF1801 domain-containing protein</fullName>
    </submittedName>
</protein>
<organism evidence="2 3">
    <name type="scientific">Xenophilus arseniciresistens</name>
    <dbReference type="NCBI Taxonomy" id="1283306"/>
    <lineage>
        <taxon>Bacteria</taxon>
        <taxon>Pseudomonadati</taxon>
        <taxon>Pseudomonadota</taxon>
        <taxon>Betaproteobacteria</taxon>
        <taxon>Burkholderiales</taxon>
        <taxon>Comamonadaceae</taxon>
        <taxon>Xenophilus</taxon>
    </lineage>
</organism>
<dbReference type="RefSeq" id="WP_271428179.1">
    <property type="nucleotide sequence ID" value="NZ_JAQIPB010000003.1"/>
</dbReference>
<dbReference type="Gene3D" id="3.90.1150.200">
    <property type="match status" value="1"/>
</dbReference>
<feature type="domain" description="YdhG-like" evidence="1">
    <location>
        <begin position="20"/>
        <end position="109"/>
    </location>
</feature>
<evidence type="ECO:0000313" key="3">
    <source>
        <dbReference type="Proteomes" id="UP001212602"/>
    </source>
</evidence>
<comment type="caution">
    <text evidence="2">The sequence shown here is derived from an EMBL/GenBank/DDBJ whole genome shotgun (WGS) entry which is preliminary data.</text>
</comment>
<name>A0AAE3SZC8_9BURK</name>
<keyword evidence="3" id="KW-1185">Reference proteome</keyword>
<dbReference type="SUPFAM" id="SSF159888">
    <property type="entry name" value="YdhG-like"/>
    <property type="match status" value="1"/>
</dbReference>
<dbReference type="EMBL" id="JAQIPB010000003">
    <property type="protein sequence ID" value="MDA7416959.1"/>
    <property type="molecule type" value="Genomic_DNA"/>
</dbReference>
<dbReference type="Proteomes" id="UP001212602">
    <property type="component" value="Unassembled WGS sequence"/>
</dbReference>
<proteinExistence type="predicted"/>
<dbReference type="InterPro" id="IPR014922">
    <property type="entry name" value="YdhG-like"/>
</dbReference>